<dbReference type="RefSeq" id="WP_136404086.1">
    <property type="nucleotide sequence ID" value="NZ_SSNZ01000009.1"/>
</dbReference>
<dbReference type="GO" id="GO:0019825">
    <property type="term" value="F:oxygen binding"/>
    <property type="evidence" value="ECO:0007669"/>
    <property type="project" value="InterPro"/>
</dbReference>
<dbReference type="SUPFAM" id="SSF46458">
    <property type="entry name" value="Globin-like"/>
    <property type="match status" value="1"/>
</dbReference>
<dbReference type="InterPro" id="IPR009050">
    <property type="entry name" value="Globin-like_sf"/>
</dbReference>
<feature type="signal peptide" evidence="1">
    <location>
        <begin position="1"/>
        <end position="24"/>
    </location>
</feature>
<dbReference type="GO" id="GO:0020037">
    <property type="term" value="F:heme binding"/>
    <property type="evidence" value="ECO:0007669"/>
    <property type="project" value="InterPro"/>
</dbReference>
<evidence type="ECO:0000256" key="1">
    <source>
        <dbReference type="SAM" id="SignalP"/>
    </source>
</evidence>
<dbReference type="InterPro" id="IPR012292">
    <property type="entry name" value="Globin/Proto"/>
</dbReference>
<evidence type="ECO:0000313" key="3">
    <source>
        <dbReference type="Proteomes" id="UP000307507"/>
    </source>
</evidence>
<dbReference type="AlphaFoldDB" id="A0A4S3ZRE0"/>
<sequence length="188" mass="20037">MKNSLKITFAGLLLIGVATFYSCSKDNDDTPVVVTPPTLYQKLGGTTMVADPNNPSQMIEKGRLGLRSVVDSTIFVIAADPQLQPYFSTLLSEVGSGNTTNLAILSKNLTDFFCVGTGAKNFTYSGLSMMAAHNPATNPRMAMKANNAAMDKFIGDVVIGAQKNSVPNELIGEVGTLLESLRTQVVQQ</sequence>
<keyword evidence="3" id="KW-1185">Reference proteome</keyword>
<gene>
    <name evidence="2" type="ORF">E6C50_15180</name>
</gene>
<dbReference type="PROSITE" id="PS51257">
    <property type="entry name" value="PROKAR_LIPOPROTEIN"/>
    <property type="match status" value="1"/>
</dbReference>
<dbReference type="Gene3D" id="1.10.490.10">
    <property type="entry name" value="Globins"/>
    <property type="match status" value="1"/>
</dbReference>
<organism evidence="2 3">
    <name type="scientific">Flavobacterium supellecticarium</name>
    <dbReference type="NCBI Taxonomy" id="2565924"/>
    <lineage>
        <taxon>Bacteria</taxon>
        <taxon>Pseudomonadati</taxon>
        <taxon>Bacteroidota</taxon>
        <taxon>Flavobacteriia</taxon>
        <taxon>Flavobacteriales</taxon>
        <taxon>Flavobacteriaceae</taxon>
        <taxon>Flavobacterium</taxon>
    </lineage>
</organism>
<evidence type="ECO:0000313" key="2">
    <source>
        <dbReference type="EMBL" id="THF48184.1"/>
    </source>
</evidence>
<dbReference type="EMBL" id="SSNZ01000009">
    <property type="protein sequence ID" value="THF48184.1"/>
    <property type="molecule type" value="Genomic_DNA"/>
</dbReference>
<dbReference type="OrthoDB" id="792423at2"/>
<proteinExistence type="predicted"/>
<keyword evidence="1" id="KW-0732">Signal</keyword>
<feature type="chain" id="PRO_5020512744" evidence="1">
    <location>
        <begin position="25"/>
        <end position="188"/>
    </location>
</feature>
<protein>
    <submittedName>
        <fullName evidence="2">Group 1 truncated hemoglobin</fullName>
    </submittedName>
</protein>
<dbReference type="Proteomes" id="UP000307507">
    <property type="component" value="Unassembled WGS sequence"/>
</dbReference>
<accession>A0A4S3ZRE0</accession>
<reference evidence="2 3" key="1">
    <citation type="submission" date="2019-04" db="EMBL/GenBank/DDBJ databases">
        <title>Flavobacterium sp. nov. isolated from construction timber.</title>
        <authorList>
            <person name="Lin S.-Y."/>
            <person name="Chang C.-T."/>
            <person name="Young C.-C."/>
        </authorList>
    </citation>
    <scope>NUCLEOTIDE SEQUENCE [LARGE SCALE GENOMIC DNA]</scope>
    <source>
        <strain evidence="2 3">CC-CTC003</strain>
    </source>
</reference>
<comment type="caution">
    <text evidence="2">The sequence shown here is derived from an EMBL/GenBank/DDBJ whole genome shotgun (WGS) entry which is preliminary data.</text>
</comment>
<name>A0A4S3ZRE0_9FLAO</name>